<proteinExistence type="predicted"/>
<gene>
    <name evidence="1" type="ORF">DUI87_18444</name>
</gene>
<accession>A0A3M0JWK8</accession>
<evidence type="ECO:0000313" key="1">
    <source>
        <dbReference type="EMBL" id="RMC05259.1"/>
    </source>
</evidence>
<dbReference type="Proteomes" id="UP000269221">
    <property type="component" value="Unassembled WGS sequence"/>
</dbReference>
<dbReference type="EMBL" id="QRBI01000123">
    <property type="protein sequence ID" value="RMC05259.1"/>
    <property type="molecule type" value="Genomic_DNA"/>
</dbReference>
<organism evidence="1 2">
    <name type="scientific">Hirundo rustica rustica</name>
    <dbReference type="NCBI Taxonomy" id="333673"/>
    <lineage>
        <taxon>Eukaryota</taxon>
        <taxon>Metazoa</taxon>
        <taxon>Chordata</taxon>
        <taxon>Craniata</taxon>
        <taxon>Vertebrata</taxon>
        <taxon>Euteleostomi</taxon>
        <taxon>Archelosauria</taxon>
        <taxon>Archosauria</taxon>
        <taxon>Dinosauria</taxon>
        <taxon>Saurischia</taxon>
        <taxon>Theropoda</taxon>
        <taxon>Coelurosauria</taxon>
        <taxon>Aves</taxon>
        <taxon>Neognathae</taxon>
        <taxon>Neoaves</taxon>
        <taxon>Telluraves</taxon>
        <taxon>Australaves</taxon>
        <taxon>Passeriformes</taxon>
        <taxon>Sylvioidea</taxon>
        <taxon>Hirundinidae</taxon>
        <taxon>Hirundo</taxon>
    </lineage>
</organism>
<sequence length="70" mass="7473">MLMPPWVVGVGSDGLVAAQISSSVSPLEDEKSELDFRQRAAEGELHEETPVSPAVARKSLTAVLLQDNGR</sequence>
<dbReference type="AlphaFoldDB" id="A0A3M0JWK8"/>
<reference evidence="1 2" key="1">
    <citation type="submission" date="2018-07" db="EMBL/GenBank/DDBJ databases">
        <title>A high quality draft genome assembly of the barn swallow (H. rustica rustica).</title>
        <authorList>
            <person name="Formenti G."/>
            <person name="Chiara M."/>
            <person name="Poveda L."/>
            <person name="Francoijs K.-J."/>
            <person name="Bonisoli-Alquati A."/>
            <person name="Canova L."/>
            <person name="Gianfranceschi L."/>
            <person name="Horner D.S."/>
            <person name="Saino N."/>
        </authorList>
    </citation>
    <scope>NUCLEOTIDE SEQUENCE [LARGE SCALE GENOMIC DNA]</scope>
    <source>
        <strain evidence="1">Chelidonia</strain>
        <tissue evidence="1">Blood</tissue>
    </source>
</reference>
<protein>
    <submittedName>
        <fullName evidence="1">Uncharacterized protein</fullName>
    </submittedName>
</protein>
<evidence type="ECO:0000313" key="2">
    <source>
        <dbReference type="Proteomes" id="UP000269221"/>
    </source>
</evidence>
<name>A0A3M0JWK8_HIRRU</name>
<comment type="caution">
    <text evidence="1">The sequence shown here is derived from an EMBL/GenBank/DDBJ whole genome shotgun (WGS) entry which is preliminary data.</text>
</comment>
<keyword evidence="2" id="KW-1185">Reference proteome</keyword>